<sequence>MQHQQKTSTCANVRVLAASLVPLALLGAVVTTSSQDAGATGQRPAPPPADTIVLIKGDAANGFGIKTYDGRWRYPPTDSEALAECGEYDTRIARVRCRVRVRTWYRDLAATQKTIRYYRGLVQARTQAARTSK</sequence>
<name>A0ABW0ZL95_9ACTN</name>
<dbReference type="RefSeq" id="WP_206055974.1">
    <property type="nucleotide sequence ID" value="NZ_JBHSNS010000012.1"/>
</dbReference>
<accession>A0ABW0ZL95</accession>
<organism evidence="2 3">
    <name type="scientific">Nocardioides vastitatis</name>
    <dbReference type="NCBI Taxonomy" id="2568655"/>
    <lineage>
        <taxon>Bacteria</taxon>
        <taxon>Bacillati</taxon>
        <taxon>Actinomycetota</taxon>
        <taxon>Actinomycetes</taxon>
        <taxon>Propionibacteriales</taxon>
        <taxon>Nocardioidaceae</taxon>
        <taxon>Nocardioides</taxon>
    </lineage>
</organism>
<feature type="chain" id="PRO_5045967684" evidence="1">
    <location>
        <begin position="28"/>
        <end position="133"/>
    </location>
</feature>
<proteinExistence type="predicted"/>
<comment type="caution">
    <text evidence="2">The sequence shown here is derived from an EMBL/GenBank/DDBJ whole genome shotgun (WGS) entry which is preliminary data.</text>
</comment>
<evidence type="ECO:0000256" key="1">
    <source>
        <dbReference type="SAM" id="SignalP"/>
    </source>
</evidence>
<keyword evidence="3" id="KW-1185">Reference proteome</keyword>
<dbReference type="EMBL" id="JBHSNS010000012">
    <property type="protein sequence ID" value="MFC5731147.1"/>
    <property type="molecule type" value="Genomic_DNA"/>
</dbReference>
<gene>
    <name evidence="2" type="ORF">ACFPQB_19710</name>
</gene>
<protein>
    <submittedName>
        <fullName evidence="2">Uncharacterized protein</fullName>
    </submittedName>
</protein>
<evidence type="ECO:0000313" key="3">
    <source>
        <dbReference type="Proteomes" id="UP001596072"/>
    </source>
</evidence>
<evidence type="ECO:0000313" key="2">
    <source>
        <dbReference type="EMBL" id="MFC5731147.1"/>
    </source>
</evidence>
<keyword evidence="1" id="KW-0732">Signal</keyword>
<dbReference type="Proteomes" id="UP001596072">
    <property type="component" value="Unassembled WGS sequence"/>
</dbReference>
<reference evidence="3" key="1">
    <citation type="journal article" date="2019" name="Int. J. Syst. Evol. Microbiol.">
        <title>The Global Catalogue of Microorganisms (GCM) 10K type strain sequencing project: providing services to taxonomists for standard genome sequencing and annotation.</title>
        <authorList>
            <consortium name="The Broad Institute Genomics Platform"/>
            <consortium name="The Broad Institute Genome Sequencing Center for Infectious Disease"/>
            <person name="Wu L."/>
            <person name="Ma J."/>
        </authorList>
    </citation>
    <scope>NUCLEOTIDE SEQUENCE [LARGE SCALE GENOMIC DNA]</scope>
    <source>
        <strain evidence="3">YIM 94188</strain>
    </source>
</reference>
<feature type="signal peptide" evidence="1">
    <location>
        <begin position="1"/>
        <end position="27"/>
    </location>
</feature>